<dbReference type="InterPro" id="IPR036047">
    <property type="entry name" value="F-box-like_dom_sf"/>
</dbReference>
<evidence type="ECO:0000313" key="2">
    <source>
        <dbReference type="EMBL" id="SPJ72959.1"/>
    </source>
</evidence>
<name>A0AAE8SF16_9HYPO</name>
<dbReference type="PROSITE" id="PS50181">
    <property type="entry name" value="FBOX"/>
    <property type="match status" value="1"/>
</dbReference>
<accession>A0AAE8SF16</accession>
<comment type="caution">
    <text evidence="2">The sequence shown here is derived from an EMBL/GenBank/DDBJ whole genome shotgun (WGS) entry which is preliminary data.</text>
</comment>
<dbReference type="Proteomes" id="UP001187734">
    <property type="component" value="Unassembled WGS sequence"/>
</dbReference>
<sequence length="707" mass="80367">MDLEDDHLLQGTISRKRCCLCGIAILGEFEMPLWMCQFHTVYATDTDANAKAYLSTSGRRRGSSDVINIELSDRKIHNNKRTFEVNLIPYALQNFSQNSFVVDVGPEAWGYPFHSACWKLLTNYRRVDQEDLQSLLNLCRSQPIQAGMLNFGHIYGGRARFDLAVAPGEENLLTSSPVVLGMDVNPCNIVELWQIFESYASEPPLEIMPKIEPFAKIYQPDTFATLPTDILLALVDHLTLPELSLLKQASRTFANLELPSWFWRRRFLPGREFDYIFEAQDYSGGNWESICKAINAAKSNGTVRYTLHLRRHIWNLCSPLDQTLRVMRQVSCEGNPVRSAYEQDAPPEEISWVTVGRTEKAPSQLRERGSRTIYERVLEIPTETCSIYTSTVEVFGVTYVSGLRIQDDIGRSFLLGFQHPQSETLLAKRQGEMRILGFDVALDQRGVRGLALVLHTGRRSDWVGDFKDIPKRMLRSYSCRSEVVSLLKGKFDATKLVAFSVNDAAPLDESALYPERGMPKLWYPDLPEFGLSFPGSDKALSQSNRSDSAMDQDLPLCFKLFGGSNPERLTKITVRHRIHEEDMLKIESVSMKSTDDRENAELGFRRTDDRYSKHYDLNHEHEETLVIDGPNGERVESVKTWWLEERLVGFTLDTNRDRSATFAGGLDVDKHNEIRSYVTRAAGCTVVGFWATMETEAGFVDFGLVLR</sequence>
<dbReference type="InterPro" id="IPR056021">
    <property type="entry name" value="DUF7600"/>
</dbReference>
<dbReference type="InterPro" id="IPR001810">
    <property type="entry name" value="F-box_dom"/>
</dbReference>
<keyword evidence="3" id="KW-1185">Reference proteome</keyword>
<protein>
    <recommendedName>
        <fullName evidence="1">F-box domain-containing protein</fullName>
    </recommendedName>
</protein>
<proteinExistence type="predicted"/>
<evidence type="ECO:0000313" key="3">
    <source>
        <dbReference type="Proteomes" id="UP001187734"/>
    </source>
</evidence>
<dbReference type="SUPFAM" id="SSF81383">
    <property type="entry name" value="F-box domain"/>
    <property type="match status" value="1"/>
</dbReference>
<gene>
    <name evidence="2" type="ORF">FTOL_02688</name>
</gene>
<dbReference type="EMBL" id="ONZP01000085">
    <property type="protein sequence ID" value="SPJ72959.1"/>
    <property type="molecule type" value="Genomic_DNA"/>
</dbReference>
<feature type="domain" description="F-box" evidence="1">
    <location>
        <begin position="220"/>
        <end position="266"/>
    </location>
</feature>
<organism evidence="2 3">
    <name type="scientific">Fusarium torulosum</name>
    <dbReference type="NCBI Taxonomy" id="33205"/>
    <lineage>
        <taxon>Eukaryota</taxon>
        <taxon>Fungi</taxon>
        <taxon>Dikarya</taxon>
        <taxon>Ascomycota</taxon>
        <taxon>Pezizomycotina</taxon>
        <taxon>Sordariomycetes</taxon>
        <taxon>Hypocreomycetidae</taxon>
        <taxon>Hypocreales</taxon>
        <taxon>Nectriaceae</taxon>
        <taxon>Fusarium</taxon>
    </lineage>
</organism>
<reference evidence="2" key="1">
    <citation type="submission" date="2018-03" db="EMBL/GenBank/DDBJ databases">
        <authorList>
            <person name="Guldener U."/>
        </authorList>
    </citation>
    <scope>NUCLEOTIDE SEQUENCE</scope>
</reference>
<dbReference type="Pfam" id="PF24539">
    <property type="entry name" value="DUF7600"/>
    <property type="match status" value="1"/>
</dbReference>
<evidence type="ECO:0000259" key="1">
    <source>
        <dbReference type="PROSITE" id="PS50181"/>
    </source>
</evidence>
<dbReference type="AlphaFoldDB" id="A0AAE8SF16"/>